<protein>
    <recommendedName>
        <fullName evidence="4">SnoaL-like domain-containing protein</fullName>
    </recommendedName>
</protein>
<evidence type="ECO:0000313" key="2">
    <source>
        <dbReference type="EMBL" id="KIW09320.1"/>
    </source>
</evidence>
<dbReference type="VEuPathDB" id="FungiDB:PV09_00231"/>
<dbReference type="Proteomes" id="UP000053259">
    <property type="component" value="Unassembled WGS sequence"/>
</dbReference>
<name>A0A0D2AS05_9PEZI</name>
<evidence type="ECO:0000256" key="1">
    <source>
        <dbReference type="SAM" id="MobiDB-lite"/>
    </source>
</evidence>
<dbReference type="AlphaFoldDB" id="A0A0D2AS05"/>
<reference evidence="2 3" key="1">
    <citation type="submission" date="2015-01" db="EMBL/GenBank/DDBJ databases">
        <title>The Genome Sequence of Ochroconis gallopava CBS43764.</title>
        <authorList>
            <consortium name="The Broad Institute Genomics Platform"/>
            <person name="Cuomo C."/>
            <person name="de Hoog S."/>
            <person name="Gorbushina A."/>
            <person name="Stielow B."/>
            <person name="Teixiera M."/>
            <person name="Abouelleil A."/>
            <person name="Chapman S.B."/>
            <person name="Priest M."/>
            <person name="Young S.K."/>
            <person name="Wortman J."/>
            <person name="Nusbaum C."/>
            <person name="Birren B."/>
        </authorList>
    </citation>
    <scope>NUCLEOTIDE SEQUENCE [LARGE SCALE GENOMIC DNA]</scope>
    <source>
        <strain evidence="2 3">CBS 43764</strain>
    </source>
</reference>
<evidence type="ECO:0008006" key="4">
    <source>
        <dbReference type="Google" id="ProtNLM"/>
    </source>
</evidence>
<feature type="compositionally biased region" description="Basic and acidic residues" evidence="1">
    <location>
        <begin position="292"/>
        <end position="306"/>
    </location>
</feature>
<dbReference type="SUPFAM" id="SSF54427">
    <property type="entry name" value="NTF2-like"/>
    <property type="match status" value="1"/>
</dbReference>
<proteinExistence type="predicted"/>
<accession>A0A0D2AS05</accession>
<feature type="region of interest" description="Disordered" evidence="1">
    <location>
        <begin position="271"/>
        <end position="361"/>
    </location>
</feature>
<sequence>MDRLTTIISRGLGSLLRVFSDGFTGIISIPHSLLTFARSKKNMADVQEASGKAESKPALPDFYTDPNAVLNDDSSIWRFGKKPDYTKTRKVYEETKRCNHAAGSLPDLVENLVKNWEIEASFKTRLEDWRTINQERYSFSMNGKQRSSVDYMLKQGTYNAILPPSEYYSPEHNDFSVSHKTFKRMMPTFAWEVLEVYSGPPKVAFRWRHWGWMKNDYIAFNCNGEKVMAKAHDGIIDIEGVTVADLDGDMKIVHLETWFDPMSMFSQVAPNGVTKASQPESHSSAELGPEEDSVKRESGMHPENPKLDASADNATTATNASVVSNEIRPNMDRRSVSSAAADMPHGEMSSEGEGCPFARSS</sequence>
<dbReference type="OrthoDB" id="65445at2759"/>
<dbReference type="PANTHER" id="PTHR31723:SF10">
    <property type="entry name" value="PATHOGEN-RELATED PROTEIN"/>
    <property type="match status" value="1"/>
</dbReference>
<keyword evidence="3" id="KW-1185">Reference proteome</keyword>
<evidence type="ECO:0000313" key="3">
    <source>
        <dbReference type="Proteomes" id="UP000053259"/>
    </source>
</evidence>
<dbReference type="PANTHER" id="PTHR31723">
    <property type="entry name" value="PATHOGENESIS-RELATED FAMILY PROTEIN"/>
    <property type="match status" value="1"/>
</dbReference>
<feature type="compositionally biased region" description="Low complexity" evidence="1">
    <location>
        <begin position="308"/>
        <end position="325"/>
    </location>
</feature>
<gene>
    <name evidence="2" type="ORF">PV09_00231</name>
</gene>
<dbReference type="EMBL" id="KN847529">
    <property type="protein sequence ID" value="KIW09320.1"/>
    <property type="molecule type" value="Genomic_DNA"/>
</dbReference>
<dbReference type="InterPro" id="IPR053218">
    <property type="entry name" value="Pathogen-related_defense"/>
</dbReference>
<dbReference type="InterPro" id="IPR032710">
    <property type="entry name" value="NTF2-like_dom_sf"/>
</dbReference>
<organism evidence="2 3">
    <name type="scientific">Verruconis gallopava</name>
    <dbReference type="NCBI Taxonomy" id="253628"/>
    <lineage>
        <taxon>Eukaryota</taxon>
        <taxon>Fungi</taxon>
        <taxon>Dikarya</taxon>
        <taxon>Ascomycota</taxon>
        <taxon>Pezizomycotina</taxon>
        <taxon>Dothideomycetes</taxon>
        <taxon>Pleosporomycetidae</taxon>
        <taxon>Venturiales</taxon>
        <taxon>Sympoventuriaceae</taxon>
        <taxon>Verruconis</taxon>
    </lineage>
</organism>
<dbReference type="GeneID" id="27308204"/>
<dbReference type="RefSeq" id="XP_016219189.1">
    <property type="nucleotide sequence ID" value="XM_016352932.1"/>
</dbReference>
<dbReference type="Gene3D" id="3.10.450.50">
    <property type="match status" value="1"/>
</dbReference>
<dbReference type="InParanoid" id="A0A0D2AS05"/>
<feature type="compositionally biased region" description="Polar residues" evidence="1">
    <location>
        <begin position="271"/>
        <end position="284"/>
    </location>
</feature>